<dbReference type="GO" id="GO:0000166">
    <property type="term" value="F:nucleotide binding"/>
    <property type="evidence" value="ECO:0007669"/>
    <property type="project" value="InterPro"/>
</dbReference>
<dbReference type="InterPro" id="IPR000683">
    <property type="entry name" value="Gfo/Idh/MocA-like_OxRdtase_N"/>
</dbReference>
<dbReference type="InterPro" id="IPR036291">
    <property type="entry name" value="NAD(P)-bd_dom_sf"/>
</dbReference>
<evidence type="ECO:0000256" key="1">
    <source>
        <dbReference type="ARBA" id="ARBA00010928"/>
    </source>
</evidence>
<dbReference type="GO" id="GO:0016491">
    <property type="term" value="F:oxidoreductase activity"/>
    <property type="evidence" value="ECO:0007669"/>
    <property type="project" value="UniProtKB-KW"/>
</dbReference>
<dbReference type="SUPFAM" id="SSF55347">
    <property type="entry name" value="Glyceraldehyde-3-phosphate dehydrogenase-like, C-terminal domain"/>
    <property type="match status" value="1"/>
</dbReference>
<reference evidence="7" key="1">
    <citation type="submission" date="2016-10" db="EMBL/GenBank/DDBJ databases">
        <authorList>
            <person name="Varghese N."/>
            <person name="Submissions S."/>
        </authorList>
    </citation>
    <scope>NUCLEOTIDE SEQUENCE [LARGE SCALE GENOMIC DNA]</scope>
    <source>
        <strain evidence="7">DSM 22002</strain>
    </source>
</reference>
<dbReference type="Gene3D" id="3.30.360.10">
    <property type="entry name" value="Dihydrodipicolinate Reductase, domain 2"/>
    <property type="match status" value="1"/>
</dbReference>
<evidence type="ECO:0000259" key="4">
    <source>
        <dbReference type="Pfam" id="PF01408"/>
    </source>
</evidence>
<evidence type="ECO:0000313" key="6">
    <source>
        <dbReference type="EMBL" id="SDH95824.1"/>
    </source>
</evidence>
<keyword evidence="3" id="KW-0520">NAD</keyword>
<gene>
    <name evidence="6" type="ORF">SAMN04489720_3001</name>
</gene>
<name>A0A1G8GN64_9MICO</name>
<dbReference type="Pfam" id="PF22725">
    <property type="entry name" value="GFO_IDH_MocA_C3"/>
    <property type="match status" value="1"/>
</dbReference>
<dbReference type="PANTHER" id="PTHR22604">
    <property type="entry name" value="OXIDOREDUCTASES"/>
    <property type="match status" value="1"/>
</dbReference>
<dbReference type="Pfam" id="PF01408">
    <property type="entry name" value="GFO_IDH_MocA"/>
    <property type="match status" value="1"/>
</dbReference>
<keyword evidence="7" id="KW-1185">Reference proteome</keyword>
<evidence type="ECO:0000259" key="5">
    <source>
        <dbReference type="Pfam" id="PF22725"/>
    </source>
</evidence>
<keyword evidence="2" id="KW-0560">Oxidoreductase</keyword>
<evidence type="ECO:0000256" key="2">
    <source>
        <dbReference type="ARBA" id="ARBA00023002"/>
    </source>
</evidence>
<dbReference type="STRING" id="399736.SAMN04489720_3001"/>
<dbReference type="Proteomes" id="UP000198822">
    <property type="component" value="Chromosome I"/>
</dbReference>
<sequence length="341" mass="35953">MAQRRLPTARTIDPRDAPSLRWGILGPGYIAAEMVAALQQGTGQQVVAVGGRSAERAAAFATQHGIPASGDQDWLLAQDVDAIYVASPHSAHHEQALAAIAAGRSVLVEKAFTRNAGEAVEVLEAARHAGVSVAEAMWSRFLPGYDVVRQAVEQGVLGELRSVTADHGQLLWPNGPARLAEPSLAGGALLDLGVYPIHLAAMLLPKVEAIHAVGARTDLGVDEQEVVTLAGAGGVLATCQASMSAKSPTTAVIAGTQARLELAGDFYRPTTIRLVAPDGDVLDTYEPEEREHGLRYEAVALARAIAAGEQETPELPWSETLRVMRIMDDVRAQLGVVLPGE</sequence>
<dbReference type="AlphaFoldDB" id="A0A1G8GN64"/>
<dbReference type="EMBL" id="LT629695">
    <property type="protein sequence ID" value="SDH95824.1"/>
    <property type="molecule type" value="Genomic_DNA"/>
</dbReference>
<comment type="similarity">
    <text evidence="1">Belongs to the Gfo/Idh/MocA family.</text>
</comment>
<dbReference type="RefSeq" id="WP_092506321.1">
    <property type="nucleotide sequence ID" value="NZ_LT629695.1"/>
</dbReference>
<feature type="domain" description="GFO/IDH/MocA-like oxidoreductase" evidence="5">
    <location>
        <begin position="147"/>
        <end position="261"/>
    </location>
</feature>
<evidence type="ECO:0000256" key="3">
    <source>
        <dbReference type="ARBA" id="ARBA00023027"/>
    </source>
</evidence>
<dbReference type="InterPro" id="IPR055170">
    <property type="entry name" value="GFO_IDH_MocA-like_dom"/>
</dbReference>
<proteinExistence type="inferred from homology"/>
<organism evidence="6 7">
    <name type="scientific">Agrococcus jejuensis</name>
    <dbReference type="NCBI Taxonomy" id="399736"/>
    <lineage>
        <taxon>Bacteria</taxon>
        <taxon>Bacillati</taxon>
        <taxon>Actinomycetota</taxon>
        <taxon>Actinomycetes</taxon>
        <taxon>Micrococcales</taxon>
        <taxon>Microbacteriaceae</taxon>
        <taxon>Agrococcus</taxon>
    </lineage>
</organism>
<dbReference type="PANTHER" id="PTHR22604:SF105">
    <property type="entry name" value="TRANS-1,2-DIHYDROBENZENE-1,2-DIOL DEHYDROGENASE"/>
    <property type="match status" value="1"/>
</dbReference>
<evidence type="ECO:0000313" key="7">
    <source>
        <dbReference type="Proteomes" id="UP000198822"/>
    </source>
</evidence>
<dbReference type="OrthoDB" id="9815825at2"/>
<protein>
    <submittedName>
        <fullName evidence="6">Predicted dehydrogenase</fullName>
    </submittedName>
</protein>
<accession>A0A1G8GN64</accession>
<feature type="domain" description="Gfo/Idh/MocA-like oxidoreductase N-terminal" evidence="4">
    <location>
        <begin position="20"/>
        <end position="134"/>
    </location>
</feature>
<dbReference type="InterPro" id="IPR050984">
    <property type="entry name" value="Gfo/Idh/MocA_domain"/>
</dbReference>
<dbReference type="Gene3D" id="3.40.50.720">
    <property type="entry name" value="NAD(P)-binding Rossmann-like Domain"/>
    <property type="match status" value="1"/>
</dbReference>
<dbReference type="SUPFAM" id="SSF51735">
    <property type="entry name" value="NAD(P)-binding Rossmann-fold domains"/>
    <property type="match status" value="1"/>
</dbReference>